<protein>
    <submittedName>
        <fullName evidence="1">Uncharacterized protein</fullName>
    </submittedName>
</protein>
<dbReference type="EMBL" id="BMAW01048485">
    <property type="protein sequence ID" value="GFS66147.1"/>
    <property type="molecule type" value="Genomic_DNA"/>
</dbReference>
<dbReference type="AlphaFoldDB" id="A0A8X6MMA3"/>
<name>A0A8X6MMA3_NEPPI</name>
<comment type="caution">
    <text evidence="1">The sequence shown here is derived from an EMBL/GenBank/DDBJ whole genome shotgun (WGS) entry which is preliminary data.</text>
</comment>
<gene>
    <name evidence="1" type="ORF">NPIL_188911</name>
</gene>
<dbReference type="Proteomes" id="UP000887013">
    <property type="component" value="Unassembled WGS sequence"/>
</dbReference>
<proteinExistence type="predicted"/>
<organism evidence="1 2">
    <name type="scientific">Nephila pilipes</name>
    <name type="common">Giant wood spider</name>
    <name type="synonym">Nephila maculata</name>
    <dbReference type="NCBI Taxonomy" id="299642"/>
    <lineage>
        <taxon>Eukaryota</taxon>
        <taxon>Metazoa</taxon>
        <taxon>Ecdysozoa</taxon>
        <taxon>Arthropoda</taxon>
        <taxon>Chelicerata</taxon>
        <taxon>Arachnida</taxon>
        <taxon>Araneae</taxon>
        <taxon>Araneomorphae</taxon>
        <taxon>Entelegynae</taxon>
        <taxon>Araneoidea</taxon>
        <taxon>Nephilidae</taxon>
        <taxon>Nephila</taxon>
    </lineage>
</organism>
<evidence type="ECO:0000313" key="2">
    <source>
        <dbReference type="Proteomes" id="UP000887013"/>
    </source>
</evidence>
<sequence>MLLIGTTRPFLLLPQNRYRSRNDESHHFKEIKLFLFFYFLFNPVISLGCLIPCTSNLFTLVLSKVVSLFYYTLKKKEKSSCYRFVKKEKRLLENSLFKPELNNAVVT</sequence>
<keyword evidence="2" id="KW-1185">Reference proteome</keyword>
<reference evidence="1" key="1">
    <citation type="submission" date="2020-08" db="EMBL/GenBank/DDBJ databases">
        <title>Multicomponent nature underlies the extraordinary mechanical properties of spider dragline silk.</title>
        <authorList>
            <person name="Kono N."/>
            <person name="Nakamura H."/>
            <person name="Mori M."/>
            <person name="Yoshida Y."/>
            <person name="Ohtoshi R."/>
            <person name="Malay A.D."/>
            <person name="Moran D.A.P."/>
            <person name="Tomita M."/>
            <person name="Numata K."/>
            <person name="Arakawa K."/>
        </authorList>
    </citation>
    <scope>NUCLEOTIDE SEQUENCE</scope>
</reference>
<accession>A0A8X6MMA3</accession>
<evidence type="ECO:0000313" key="1">
    <source>
        <dbReference type="EMBL" id="GFS66147.1"/>
    </source>
</evidence>